<evidence type="ECO:0000313" key="2">
    <source>
        <dbReference type="Proteomes" id="UP000324222"/>
    </source>
</evidence>
<gene>
    <name evidence="1" type="ORF">E2C01_022431</name>
</gene>
<reference evidence="1 2" key="1">
    <citation type="submission" date="2019-05" db="EMBL/GenBank/DDBJ databases">
        <title>Another draft genome of Portunus trituberculatus and its Hox gene families provides insights of decapod evolution.</title>
        <authorList>
            <person name="Jeong J.-H."/>
            <person name="Song I."/>
            <person name="Kim S."/>
            <person name="Choi T."/>
            <person name="Kim D."/>
            <person name="Ryu S."/>
            <person name="Kim W."/>
        </authorList>
    </citation>
    <scope>NUCLEOTIDE SEQUENCE [LARGE SCALE GENOMIC DNA]</scope>
    <source>
        <tissue evidence="1">Muscle</tissue>
    </source>
</reference>
<comment type="caution">
    <text evidence="1">The sequence shown here is derived from an EMBL/GenBank/DDBJ whole genome shotgun (WGS) entry which is preliminary data.</text>
</comment>
<dbReference type="AlphaFoldDB" id="A0A5B7E714"/>
<dbReference type="Proteomes" id="UP000324222">
    <property type="component" value="Unassembled WGS sequence"/>
</dbReference>
<accession>A0A5B7E714</accession>
<sequence>MIGANSSSLESSLSSEPVRPTQQQVWSSSIHSLESLSISSIIGSLFLVSISAINVEAVSPVFFTLAACLMMVETADLGNCRILVIKLAPSAPSISSFFSKDKLSSGLFVFNSPALGVAARLEDIMLISLIIPDNECEILQSNHWRTELN</sequence>
<name>A0A5B7E714_PORTR</name>
<evidence type="ECO:0000313" key="1">
    <source>
        <dbReference type="EMBL" id="MPC29209.1"/>
    </source>
</evidence>
<keyword evidence="2" id="KW-1185">Reference proteome</keyword>
<proteinExistence type="predicted"/>
<dbReference type="EMBL" id="VSRR010002034">
    <property type="protein sequence ID" value="MPC29209.1"/>
    <property type="molecule type" value="Genomic_DNA"/>
</dbReference>
<organism evidence="1 2">
    <name type="scientific">Portunus trituberculatus</name>
    <name type="common">Swimming crab</name>
    <name type="synonym">Neptunus trituberculatus</name>
    <dbReference type="NCBI Taxonomy" id="210409"/>
    <lineage>
        <taxon>Eukaryota</taxon>
        <taxon>Metazoa</taxon>
        <taxon>Ecdysozoa</taxon>
        <taxon>Arthropoda</taxon>
        <taxon>Crustacea</taxon>
        <taxon>Multicrustacea</taxon>
        <taxon>Malacostraca</taxon>
        <taxon>Eumalacostraca</taxon>
        <taxon>Eucarida</taxon>
        <taxon>Decapoda</taxon>
        <taxon>Pleocyemata</taxon>
        <taxon>Brachyura</taxon>
        <taxon>Eubrachyura</taxon>
        <taxon>Portunoidea</taxon>
        <taxon>Portunidae</taxon>
        <taxon>Portuninae</taxon>
        <taxon>Portunus</taxon>
    </lineage>
</organism>
<protein>
    <submittedName>
        <fullName evidence="1">Uncharacterized protein</fullName>
    </submittedName>
</protein>